<feature type="coiled-coil region" evidence="1">
    <location>
        <begin position="25"/>
        <end position="52"/>
    </location>
</feature>
<dbReference type="EMBL" id="KN818228">
    <property type="protein sequence ID" value="KIL68504.1"/>
    <property type="molecule type" value="Genomic_DNA"/>
</dbReference>
<reference evidence="2 3" key="1">
    <citation type="submission" date="2014-04" db="EMBL/GenBank/DDBJ databases">
        <title>Evolutionary Origins and Diversification of the Mycorrhizal Mutualists.</title>
        <authorList>
            <consortium name="DOE Joint Genome Institute"/>
            <consortium name="Mycorrhizal Genomics Consortium"/>
            <person name="Kohler A."/>
            <person name="Kuo A."/>
            <person name="Nagy L.G."/>
            <person name="Floudas D."/>
            <person name="Copeland A."/>
            <person name="Barry K.W."/>
            <person name="Cichocki N."/>
            <person name="Veneault-Fourrey C."/>
            <person name="LaButti K."/>
            <person name="Lindquist E.A."/>
            <person name="Lipzen A."/>
            <person name="Lundell T."/>
            <person name="Morin E."/>
            <person name="Murat C."/>
            <person name="Riley R."/>
            <person name="Ohm R."/>
            <person name="Sun H."/>
            <person name="Tunlid A."/>
            <person name="Henrissat B."/>
            <person name="Grigoriev I.V."/>
            <person name="Hibbett D.S."/>
            <person name="Martin F."/>
        </authorList>
    </citation>
    <scope>NUCLEOTIDE SEQUENCE [LARGE SCALE GENOMIC DNA]</scope>
    <source>
        <strain evidence="2 3">Koide BX008</strain>
    </source>
</reference>
<dbReference type="Proteomes" id="UP000054549">
    <property type="component" value="Unassembled WGS sequence"/>
</dbReference>
<name>A0A0C2TMX1_AMAMK</name>
<sequence>IQTSEEAEEFLNVADNIRAERAAELAMLQHLLEQCRREMQVLESKVAVARGRVIDADRGIATMRQFMTDKGVPIVSPAN</sequence>
<proteinExistence type="predicted"/>
<keyword evidence="3" id="KW-1185">Reference proteome</keyword>
<dbReference type="AlphaFoldDB" id="A0A0C2TMX1"/>
<evidence type="ECO:0000313" key="2">
    <source>
        <dbReference type="EMBL" id="KIL68504.1"/>
    </source>
</evidence>
<protein>
    <submittedName>
        <fullName evidence="2">Uncharacterized protein</fullName>
    </submittedName>
</protein>
<evidence type="ECO:0000313" key="3">
    <source>
        <dbReference type="Proteomes" id="UP000054549"/>
    </source>
</evidence>
<keyword evidence="1" id="KW-0175">Coiled coil</keyword>
<dbReference type="InParanoid" id="A0A0C2TMX1"/>
<accession>A0A0C2TMX1</accession>
<evidence type="ECO:0000256" key="1">
    <source>
        <dbReference type="SAM" id="Coils"/>
    </source>
</evidence>
<organism evidence="2 3">
    <name type="scientific">Amanita muscaria (strain Koide BX008)</name>
    <dbReference type="NCBI Taxonomy" id="946122"/>
    <lineage>
        <taxon>Eukaryota</taxon>
        <taxon>Fungi</taxon>
        <taxon>Dikarya</taxon>
        <taxon>Basidiomycota</taxon>
        <taxon>Agaricomycotina</taxon>
        <taxon>Agaricomycetes</taxon>
        <taxon>Agaricomycetidae</taxon>
        <taxon>Agaricales</taxon>
        <taxon>Pluteineae</taxon>
        <taxon>Amanitaceae</taxon>
        <taxon>Amanita</taxon>
    </lineage>
</organism>
<dbReference type="HOGENOM" id="CLU_2612389_0_0_1"/>
<gene>
    <name evidence="2" type="ORF">M378DRAFT_71189</name>
</gene>
<feature type="non-terminal residue" evidence="2">
    <location>
        <position position="1"/>
    </location>
</feature>
<dbReference type="OrthoDB" id="3010366at2759"/>